<organism evidence="3 4">
    <name type="scientific">Amorphotheca resinae ATCC 22711</name>
    <dbReference type="NCBI Taxonomy" id="857342"/>
    <lineage>
        <taxon>Eukaryota</taxon>
        <taxon>Fungi</taxon>
        <taxon>Dikarya</taxon>
        <taxon>Ascomycota</taxon>
        <taxon>Pezizomycotina</taxon>
        <taxon>Leotiomycetes</taxon>
        <taxon>Helotiales</taxon>
        <taxon>Amorphothecaceae</taxon>
        <taxon>Amorphotheca</taxon>
    </lineage>
</organism>
<sequence>MTVFSQIFNTNCSLPTTPYHYVTSANIRSTTDILWSSATALVLFTWAIQHLNVPYQKESKAQKQQIRNFLDEMLLKASFMIGTIIAPELLLGKALGDLMSARESRDQMKTYAEKDKVEWSLTHAFYANMGGFVIQFSPGTRVPTQVDRLQGTTETTTTDHGHNALSLDSPELVIHESSDSIPKKEQVHESPVDIERGSPPRKRKLDISKPHKLISGEDCPCSDQKNDSEYKYMTIEDISVHFAKPWYLFGFNPFPIKFWNGRFLVDPGPFKEILKHPNEEADAIADTTNDRNASDILYELAHRPETDKNLFGDVQNGLSRLRGRYWALDARQLYKARELGIIESLPSVSEEAIQDQSKGDAVIKLTAMFQAFYLVLQLIVRRIEGLPSSLLEIMVVAFSACAFITYLLFFPKPQGVKVPRYIHAARYPTPEEIGIIAKPAPFDCMIGYRKRTYAMPNLTMHYWWGNKESVFEFIADESSHGGLLLLMVGSVFGGMVFGAIHCAGWYSDFPTPLEGIFWRVSSLCTIFGWGIWTLFFLPFLLFIHPVYVVYDIIKRCIAKRYRKPKPQLQAQAQAQPKRNLSVTVMRVLGLKDFGKFTITVSFHIWFSGTVYILARLYMMCEVIRQLFFLPPGAFQTTSWLVSIPHGG</sequence>
<proteinExistence type="predicted"/>
<accession>A0A2T3APH5</accession>
<dbReference type="GeneID" id="36572910"/>
<keyword evidence="2" id="KW-1133">Transmembrane helix</keyword>
<dbReference type="EMBL" id="KZ679019">
    <property type="protein sequence ID" value="PSS06911.1"/>
    <property type="molecule type" value="Genomic_DNA"/>
</dbReference>
<evidence type="ECO:0000313" key="4">
    <source>
        <dbReference type="Proteomes" id="UP000241818"/>
    </source>
</evidence>
<dbReference type="InParanoid" id="A0A2T3APH5"/>
<reference evidence="3 4" key="1">
    <citation type="journal article" date="2018" name="New Phytol.">
        <title>Comparative genomics and transcriptomics depict ericoid mycorrhizal fungi as versatile saprotrophs and plant mutualists.</title>
        <authorList>
            <person name="Martino E."/>
            <person name="Morin E."/>
            <person name="Grelet G.A."/>
            <person name="Kuo A."/>
            <person name="Kohler A."/>
            <person name="Daghino S."/>
            <person name="Barry K.W."/>
            <person name="Cichocki N."/>
            <person name="Clum A."/>
            <person name="Dockter R.B."/>
            <person name="Hainaut M."/>
            <person name="Kuo R.C."/>
            <person name="LaButti K."/>
            <person name="Lindahl B.D."/>
            <person name="Lindquist E.A."/>
            <person name="Lipzen A."/>
            <person name="Khouja H.R."/>
            <person name="Magnuson J."/>
            <person name="Murat C."/>
            <person name="Ohm R.A."/>
            <person name="Singer S.W."/>
            <person name="Spatafora J.W."/>
            <person name="Wang M."/>
            <person name="Veneault-Fourrey C."/>
            <person name="Henrissat B."/>
            <person name="Grigoriev I.V."/>
            <person name="Martin F.M."/>
            <person name="Perotto S."/>
        </authorList>
    </citation>
    <scope>NUCLEOTIDE SEQUENCE [LARGE SCALE GENOMIC DNA]</scope>
    <source>
        <strain evidence="3 4">ATCC 22711</strain>
    </source>
</reference>
<dbReference type="STRING" id="857342.A0A2T3APH5"/>
<keyword evidence="4" id="KW-1185">Reference proteome</keyword>
<gene>
    <name evidence="3" type="ORF">M430DRAFT_23065</name>
</gene>
<feature type="transmembrane region" description="Helical" evidence="2">
    <location>
        <begin position="596"/>
        <end position="618"/>
    </location>
</feature>
<evidence type="ECO:0000313" key="3">
    <source>
        <dbReference type="EMBL" id="PSS06911.1"/>
    </source>
</evidence>
<dbReference type="RefSeq" id="XP_024716567.1">
    <property type="nucleotide sequence ID" value="XM_024864829.1"/>
</dbReference>
<feature type="transmembrane region" description="Helical" evidence="2">
    <location>
        <begin position="483"/>
        <end position="506"/>
    </location>
</feature>
<dbReference type="AlphaFoldDB" id="A0A2T3APH5"/>
<feature type="region of interest" description="Disordered" evidence="1">
    <location>
        <begin position="179"/>
        <end position="205"/>
    </location>
</feature>
<keyword evidence="2" id="KW-0812">Transmembrane</keyword>
<feature type="transmembrane region" description="Helical" evidence="2">
    <location>
        <begin position="386"/>
        <end position="410"/>
    </location>
</feature>
<dbReference type="OrthoDB" id="3546584at2759"/>
<name>A0A2T3APH5_AMORE</name>
<evidence type="ECO:0000256" key="1">
    <source>
        <dbReference type="SAM" id="MobiDB-lite"/>
    </source>
</evidence>
<dbReference type="PANTHER" id="PTHR35043">
    <property type="entry name" value="TRANSCRIPTION FACTOR DOMAIN-CONTAINING PROTEIN"/>
    <property type="match status" value="1"/>
</dbReference>
<feature type="transmembrane region" description="Helical" evidence="2">
    <location>
        <begin position="526"/>
        <end position="553"/>
    </location>
</feature>
<evidence type="ECO:0000256" key="2">
    <source>
        <dbReference type="SAM" id="Phobius"/>
    </source>
</evidence>
<feature type="compositionally biased region" description="Basic and acidic residues" evidence="1">
    <location>
        <begin position="179"/>
        <end position="198"/>
    </location>
</feature>
<keyword evidence="2" id="KW-0472">Membrane</keyword>
<dbReference type="PANTHER" id="PTHR35043:SF7">
    <property type="entry name" value="TRANSCRIPTION FACTOR DOMAIN-CONTAINING PROTEIN"/>
    <property type="match status" value="1"/>
</dbReference>
<protein>
    <submittedName>
        <fullName evidence="3">Uncharacterized protein</fullName>
    </submittedName>
</protein>
<dbReference type="Proteomes" id="UP000241818">
    <property type="component" value="Unassembled WGS sequence"/>
</dbReference>